<dbReference type="EMBL" id="JACGWJ010000026">
    <property type="protein sequence ID" value="KAL0313250.1"/>
    <property type="molecule type" value="Genomic_DNA"/>
</dbReference>
<proteinExistence type="predicted"/>
<comment type="caution">
    <text evidence="1">The sequence shown here is derived from an EMBL/GenBank/DDBJ whole genome shotgun (WGS) entry which is preliminary data.</text>
</comment>
<dbReference type="PANTHER" id="PTHR12277:SF139">
    <property type="entry name" value="ALPHA_BETA-HYDROLASES SUPERFAMILY PROTEIN"/>
    <property type="match status" value="1"/>
</dbReference>
<reference evidence="1" key="2">
    <citation type="journal article" date="2024" name="Plant">
        <title>Genomic evolution and insights into agronomic trait innovations of Sesamum species.</title>
        <authorList>
            <person name="Miao H."/>
            <person name="Wang L."/>
            <person name="Qu L."/>
            <person name="Liu H."/>
            <person name="Sun Y."/>
            <person name="Le M."/>
            <person name="Wang Q."/>
            <person name="Wei S."/>
            <person name="Zheng Y."/>
            <person name="Lin W."/>
            <person name="Duan Y."/>
            <person name="Cao H."/>
            <person name="Xiong S."/>
            <person name="Wang X."/>
            <person name="Wei L."/>
            <person name="Li C."/>
            <person name="Ma Q."/>
            <person name="Ju M."/>
            <person name="Zhao R."/>
            <person name="Li G."/>
            <person name="Mu C."/>
            <person name="Tian Q."/>
            <person name="Mei H."/>
            <person name="Zhang T."/>
            <person name="Gao T."/>
            <person name="Zhang H."/>
        </authorList>
    </citation>
    <scope>NUCLEOTIDE SEQUENCE</scope>
    <source>
        <strain evidence="1">G02</strain>
    </source>
</reference>
<feature type="non-terminal residue" evidence="1">
    <location>
        <position position="1"/>
    </location>
</feature>
<reference evidence="1" key="1">
    <citation type="submission" date="2020-06" db="EMBL/GenBank/DDBJ databases">
        <authorList>
            <person name="Li T."/>
            <person name="Hu X."/>
            <person name="Zhang T."/>
            <person name="Song X."/>
            <person name="Zhang H."/>
            <person name="Dai N."/>
            <person name="Sheng W."/>
            <person name="Hou X."/>
            <person name="Wei L."/>
        </authorList>
    </citation>
    <scope>NUCLEOTIDE SEQUENCE</scope>
    <source>
        <strain evidence="1">G02</strain>
        <tissue evidence="1">Leaf</tissue>
    </source>
</reference>
<gene>
    <name evidence="1" type="ORF">Sradi_5724300</name>
</gene>
<organism evidence="1">
    <name type="scientific">Sesamum radiatum</name>
    <name type="common">Black benniseed</name>
    <dbReference type="NCBI Taxonomy" id="300843"/>
    <lineage>
        <taxon>Eukaryota</taxon>
        <taxon>Viridiplantae</taxon>
        <taxon>Streptophyta</taxon>
        <taxon>Embryophyta</taxon>
        <taxon>Tracheophyta</taxon>
        <taxon>Spermatophyta</taxon>
        <taxon>Magnoliopsida</taxon>
        <taxon>eudicotyledons</taxon>
        <taxon>Gunneridae</taxon>
        <taxon>Pentapetalae</taxon>
        <taxon>asterids</taxon>
        <taxon>lamiids</taxon>
        <taxon>Lamiales</taxon>
        <taxon>Pedaliaceae</taxon>
        <taxon>Sesamum</taxon>
    </lineage>
</organism>
<dbReference type="AlphaFoldDB" id="A0AAW2L1X5"/>
<accession>A0AAW2L1X5</accession>
<dbReference type="PANTHER" id="PTHR12277">
    <property type="entry name" value="ALPHA/BETA HYDROLASE DOMAIN-CONTAINING PROTEIN"/>
    <property type="match status" value="1"/>
</dbReference>
<evidence type="ECO:0000313" key="1">
    <source>
        <dbReference type="EMBL" id="KAL0313250.1"/>
    </source>
</evidence>
<protein>
    <submittedName>
        <fullName evidence="1">Alpha/beta hydrolase domain-containing protein 17B</fullName>
    </submittedName>
</protein>
<keyword evidence="1" id="KW-0378">Hydrolase</keyword>
<feature type="non-terminal residue" evidence="1">
    <location>
        <position position="94"/>
    </location>
</feature>
<dbReference type="GO" id="GO:0016787">
    <property type="term" value="F:hydrolase activity"/>
    <property type="evidence" value="ECO:0007669"/>
    <property type="project" value="UniProtKB-KW"/>
</dbReference>
<sequence>WPPNFPPTAHFKKRDDGKLVAVSTTSSQPIAIDDSSLDVLSIQTKRGNKIVAFYLKNPYARLTLLYSHGNAADLGQLYDLFVQLKANLRVNLIG</sequence>
<name>A0AAW2L1X5_SESRA</name>